<dbReference type="Pfam" id="PF22516">
    <property type="entry name" value="PreP_C"/>
    <property type="match status" value="1"/>
</dbReference>
<dbReference type="InterPro" id="IPR011249">
    <property type="entry name" value="Metalloenz_LuxS/M16"/>
</dbReference>
<evidence type="ECO:0000256" key="1">
    <source>
        <dbReference type="ARBA" id="ARBA00022729"/>
    </source>
</evidence>
<evidence type="ECO:0000313" key="4">
    <source>
        <dbReference type="EMBL" id="KGM99769.1"/>
    </source>
</evidence>
<dbReference type="Pfam" id="PF05193">
    <property type="entry name" value="Peptidase_M16_C"/>
    <property type="match status" value="1"/>
</dbReference>
<reference evidence="4 5" key="1">
    <citation type="submission" date="2014-01" db="EMBL/GenBank/DDBJ databases">
        <title>Plasmidome dynamics in the species complex Clostridium novyi sensu lato converts strains of independent lineages into distinctly different pathogens.</title>
        <authorList>
            <person name="Skarin H."/>
            <person name="Segerman B."/>
        </authorList>
    </citation>
    <scope>NUCLEOTIDE SEQUENCE [LARGE SCALE GENOMIC DNA]</scope>
    <source>
        <strain evidence="4 5">DC5</strain>
    </source>
</reference>
<dbReference type="FunFam" id="3.30.830.10:FF:000034">
    <property type="entry name" value="presequence protease 1, chloroplastic/mitochondrial"/>
    <property type="match status" value="1"/>
</dbReference>
<accession>A0A0A0IEA6</accession>
<dbReference type="Pfam" id="PF00675">
    <property type="entry name" value="Peptidase_M16"/>
    <property type="match status" value="1"/>
</dbReference>
<sequence length="1123" mass="127790">MHRRLKAKIVLALVSIMTCQTLAFQKPVLVSAVEPSSKLVNSVKENKSLGGFELVTKKYIKALNCNSYEYKHTKTGAKLIFLDNKNEDKMICVNFRTPTKDSTGVNHIIEHSVLQGSKNYPVKDPFIQMSKQSLNTFLNAMTAADMTMYPVSSKNDKDFNNLMSVYLDAVFYPNMINDERIFKEEGWRYELESKDSELKYNGIVYNEMKGVYSDPSRVLVNAISKSLFPDTIYKNESGGSPDKIPDLSYKEFVDTYKKYYTPSNSYFYLSGNLNIEKTLNFIGEKYLNNFQKVEVDSSISIQKSFNESKVSVAEYSVPKDASTKNKTYLSSNYVIDKSPNKDITMKFSLLNMLLTGTPAAPICKAMQENGLGENIKSQFNPNYAQSTFSIIASNVNQNQKEKFQQVIDKTLKDIVKNGFDKKLLDSLVNQFKLSKRMGNGNNPLMYNMLIMTSWLYDGDPTLYLDIDMDNIEKIIKDGELEKMVQKYLLDNKHSSLVVLNPSKGLQERREAQLKEKLASIKKSLSKDEINELVKQTKELKEWQGTPNTKEQLEKLPTLTRDDIDKKAREYKTIEKNEDGIKILQHPIFTNGVNYISLYFDTSKVPQEKLGYIGLLELTLAKVDTKNYTKEQLLNYIMANSGGIQVVNNAFDDAKDSNNYFPKTKVSIVSLNNKLDKNFQILKEMIFKSKLNDKKRLKEIINNTKMNLEAQLMTSGAQMANEKILSYISKAGKYNNYQGEGFYKFICDLDKNFDSKSDEILKNLETVRDIIFNKQDMIASYTGEEKDYNNFIDNFKKFSKELKNENLQSHKYKFDDSKVNEGIITPSKVQYVVKGGNIKNAGYKDSGKLQVLANVLGSGYLWNDIRIKGGAYGAGVSADNGNLIFSSYRDPNLKETIDTFDKVPEYLSKFNADEKEMTNYIIGTIGKVDNAMNQLNSMLGPIAEGIIGDNMYITGTTQADMQKQREEILSTTAEDIRNFAKVVDAVLKQDYLCVVGGDAKIKENQKEFMSIKNVLDMDNKKDLTMTMEKKENVSVDKSFKVNFSKELDELTVNISNVYVLDDKNNKVDVEVSYDKKNKAVEVKSKNNYESGKKYILFIKGIQSVIKDGKVVKLVAPIKMEFTVK</sequence>
<gene>
    <name evidence="4" type="ORF">Z955_06015</name>
</gene>
<dbReference type="SMART" id="SM01264">
    <property type="entry name" value="M16C_associated"/>
    <property type="match status" value="1"/>
</dbReference>
<name>A0A0A0IEA6_CLOBO</name>
<dbReference type="Pfam" id="PF08367">
    <property type="entry name" value="M16C_assoc"/>
    <property type="match status" value="1"/>
</dbReference>
<feature type="signal peptide" evidence="2">
    <location>
        <begin position="1"/>
        <end position="23"/>
    </location>
</feature>
<dbReference type="EMBL" id="JDRY01000029">
    <property type="protein sequence ID" value="KGM99769.1"/>
    <property type="molecule type" value="Genomic_DNA"/>
</dbReference>
<dbReference type="Gene3D" id="2.60.40.1220">
    <property type="match status" value="1"/>
</dbReference>
<dbReference type="GO" id="GO:0004222">
    <property type="term" value="F:metalloendopeptidase activity"/>
    <property type="evidence" value="ECO:0007669"/>
    <property type="project" value="TreeGrafter"/>
</dbReference>
<feature type="chain" id="PRO_5038706245" evidence="2">
    <location>
        <begin position="24"/>
        <end position="1123"/>
    </location>
</feature>
<keyword evidence="1 2" id="KW-0732">Signal</keyword>
<dbReference type="InterPro" id="IPR007863">
    <property type="entry name" value="Peptidase_M16_C"/>
</dbReference>
<dbReference type="PANTHER" id="PTHR43016:SF13">
    <property type="entry name" value="PRESEQUENCE PROTEASE, MITOCHONDRIAL"/>
    <property type="match status" value="1"/>
</dbReference>
<dbReference type="InterPro" id="IPR011765">
    <property type="entry name" value="Pept_M16_N"/>
</dbReference>
<dbReference type="RefSeq" id="WP_039257045.1">
    <property type="nucleotide sequence ID" value="NZ_JDRY01000029.1"/>
</dbReference>
<dbReference type="Pfam" id="PF13205">
    <property type="entry name" value="Big_5"/>
    <property type="match status" value="1"/>
</dbReference>
<dbReference type="AlphaFoldDB" id="A0A0A0IEA6"/>
<dbReference type="GO" id="GO:0016485">
    <property type="term" value="P:protein processing"/>
    <property type="evidence" value="ECO:0007669"/>
    <property type="project" value="TreeGrafter"/>
</dbReference>
<evidence type="ECO:0000256" key="2">
    <source>
        <dbReference type="SAM" id="SignalP"/>
    </source>
</evidence>
<dbReference type="InterPro" id="IPR032812">
    <property type="entry name" value="SbsA_Ig"/>
</dbReference>
<dbReference type="InterPro" id="IPR055130">
    <property type="entry name" value="PreP_C"/>
</dbReference>
<evidence type="ECO:0000259" key="3">
    <source>
        <dbReference type="SMART" id="SM01264"/>
    </source>
</evidence>
<dbReference type="SUPFAM" id="SSF63411">
    <property type="entry name" value="LuxS/MPP-like metallohydrolase"/>
    <property type="match status" value="4"/>
</dbReference>
<organism evidence="4 5">
    <name type="scientific">Clostridium botulinum C/D str. DC5</name>
    <dbReference type="NCBI Taxonomy" id="1443128"/>
    <lineage>
        <taxon>Bacteria</taxon>
        <taxon>Bacillati</taxon>
        <taxon>Bacillota</taxon>
        <taxon>Clostridia</taxon>
        <taxon>Eubacteriales</taxon>
        <taxon>Clostridiaceae</taxon>
        <taxon>Clostridium</taxon>
    </lineage>
</organism>
<dbReference type="InterPro" id="IPR014755">
    <property type="entry name" value="Cu-Rt/internalin_Ig-like"/>
</dbReference>
<proteinExistence type="predicted"/>
<dbReference type="InterPro" id="IPR013578">
    <property type="entry name" value="Peptidase_M16C_assoc"/>
</dbReference>
<dbReference type="Proteomes" id="UP000030014">
    <property type="component" value="Unassembled WGS sequence"/>
</dbReference>
<feature type="domain" description="Peptidase M16C associated" evidence="3">
    <location>
        <begin position="499"/>
        <end position="748"/>
    </location>
</feature>
<evidence type="ECO:0000313" key="5">
    <source>
        <dbReference type="Proteomes" id="UP000030014"/>
    </source>
</evidence>
<dbReference type="PANTHER" id="PTHR43016">
    <property type="entry name" value="PRESEQUENCE PROTEASE"/>
    <property type="match status" value="1"/>
</dbReference>
<comment type="caution">
    <text evidence="4">The sequence shown here is derived from an EMBL/GenBank/DDBJ whole genome shotgun (WGS) entry which is preliminary data.</text>
</comment>
<protein>
    <submittedName>
        <fullName evidence="4">Peptidase</fullName>
    </submittedName>
</protein>
<dbReference type="Gene3D" id="3.30.830.10">
    <property type="entry name" value="Metalloenzyme, LuxS/M16 peptidase-like"/>
    <property type="match status" value="4"/>
</dbReference>
<dbReference type="GO" id="GO:0046872">
    <property type="term" value="F:metal ion binding"/>
    <property type="evidence" value="ECO:0007669"/>
    <property type="project" value="InterPro"/>
</dbReference>